<feature type="transmembrane region" description="Helical" evidence="1">
    <location>
        <begin position="265"/>
        <end position="286"/>
    </location>
</feature>
<proteinExistence type="predicted"/>
<feature type="transmembrane region" description="Helical" evidence="1">
    <location>
        <begin position="199"/>
        <end position="218"/>
    </location>
</feature>
<feature type="transmembrane region" description="Helical" evidence="1">
    <location>
        <begin position="298"/>
        <end position="316"/>
    </location>
</feature>
<keyword evidence="3" id="KW-1185">Reference proteome</keyword>
<sequence>MELFFDLVMVFAINRLVATAALGLAGPGADTAAERWAVFGQTLLLFTPLLWSWTTTAYMTARFDPRSSGAQWAILVTAFAVLVMGTSVPHAFDGGGALPFALAYALSQVGRASFLTYALGSHPLARAYLRVTVWFAAGGLLWVIGAFHPGRTQVLFWILAATVSLGSARLGWPLPRLGRQRISAWAVSPHHLADRYTQLVLIALGETILAVGITYASGPGRTNGYASLGLVVAFVTAVLMWRIYFQRAGQVFGEAVAGARDPAALGRFTATAHALMIFGILMTAIGHEIIQGHPVGRVLPGWLAMILGGPACYLVGRAALEWAVFSRFSVRRSIGIAALLASGVPLLAAPPVVAGITAAGILAVIAYADTRRAAGRPIEQPKPAQTLLPPA</sequence>
<dbReference type="InterPro" id="IPR010640">
    <property type="entry name" value="Low_temperature_requirement_A"/>
</dbReference>
<feature type="transmembrane region" description="Helical" evidence="1">
    <location>
        <begin position="224"/>
        <end position="244"/>
    </location>
</feature>
<dbReference type="Proteomes" id="UP000643165">
    <property type="component" value="Unassembled WGS sequence"/>
</dbReference>
<comment type="caution">
    <text evidence="2">The sequence shown here is derived from an EMBL/GenBank/DDBJ whole genome shotgun (WGS) entry which is preliminary data.</text>
</comment>
<accession>A0ABQ4J1L6</accession>
<feature type="transmembrane region" description="Helical" evidence="1">
    <location>
        <begin position="7"/>
        <end position="26"/>
    </location>
</feature>
<keyword evidence="1" id="KW-0472">Membrane</keyword>
<gene>
    <name evidence="2" type="ORF">Vlu01_45540</name>
</gene>
<evidence type="ECO:0000256" key="1">
    <source>
        <dbReference type="SAM" id="Phobius"/>
    </source>
</evidence>
<feature type="transmembrane region" description="Helical" evidence="1">
    <location>
        <begin position="154"/>
        <end position="172"/>
    </location>
</feature>
<evidence type="ECO:0000313" key="2">
    <source>
        <dbReference type="EMBL" id="GIJ23930.1"/>
    </source>
</evidence>
<organism evidence="2 3">
    <name type="scientific">Micromonospora lutea</name>
    <dbReference type="NCBI Taxonomy" id="419825"/>
    <lineage>
        <taxon>Bacteria</taxon>
        <taxon>Bacillati</taxon>
        <taxon>Actinomycetota</taxon>
        <taxon>Actinomycetes</taxon>
        <taxon>Micromonosporales</taxon>
        <taxon>Micromonosporaceae</taxon>
        <taxon>Micromonospora</taxon>
    </lineage>
</organism>
<keyword evidence="1" id="KW-0812">Transmembrane</keyword>
<feature type="transmembrane region" description="Helical" evidence="1">
    <location>
        <begin position="127"/>
        <end position="148"/>
    </location>
</feature>
<evidence type="ECO:0000313" key="3">
    <source>
        <dbReference type="Proteomes" id="UP000643165"/>
    </source>
</evidence>
<dbReference type="Pfam" id="PF06772">
    <property type="entry name" value="LtrA"/>
    <property type="match status" value="1"/>
</dbReference>
<name>A0ABQ4J1L6_9ACTN</name>
<feature type="transmembrane region" description="Helical" evidence="1">
    <location>
        <begin position="352"/>
        <end position="368"/>
    </location>
</feature>
<dbReference type="EMBL" id="BOPB01000029">
    <property type="protein sequence ID" value="GIJ23930.1"/>
    <property type="molecule type" value="Genomic_DNA"/>
</dbReference>
<dbReference type="PANTHER" id="PTHR36840:SF1">
    <property type="entry name" value="BLL5714 PROTEIN"/>
    <property type="match status" value="1"/>
</dbReference>
<protein>
    <submittedName>
        <fullName evidence="2">Membrane protein</fullName>
    </submittedName>
</protein>
<dbReference type="PANTHER" id="PTHR36840">
    <property type="entry name" value="BLL5714 PROTEIN"/>
    <property type="match status" value="1"/>
</dbReference>
<feature type="transmembrane region" description="Helical" evidence="1">
    <location>
        <begin position="38"/>
        <end position="60"/>
    </location>
</feature>
<keyword evidence="1" id="KW-1133">Transmembrane helix</keyword>
<feature type="transmembrane region" description="Helical" evidence="1">
    <location>
        <begin position="72"/>
        <end position="92"/>
    </location>
</feature>
<reference evidence="2 3" key="1">
    <citation type="submission" date="2021-01" db="EMBL/GenBank/DDBJ databases">
        <title>Whole genome shotgun sequence of Verrucosispora lutea NBRC 106530.</title>
        <authorList>
            <person name="Komaki H."/>
            <person name="Tamura T."/>
        </authorList>
    </citation>
    <scope>NUCLEOTIDE SEQUENCE [LARGE SCALE GENOMIC DNA]</scope>
    <source>
        <strain evidence="2 3">NBRC 106530</strain>
    </source>
</reference>